<gene>
    <name evidence="1" type="ORF">BDV30DRAFT_244500</name>
</gene>
<keyword evidence="2" id="KW-1185">Reference proteome</keyword>
<accession>A0A5N6IM18</accession>
<protein>
    <submittedName>
        <fullName evidence="1">Uncharacterized protein</fullName>
    </submittedName>
</protein>
<evidence type="ECO:0000313" key="1">
    <source>
        <dbReference type="EMBL" id="KAB8267267.1"/>
    </source>
</evidence>
<evidence type="ECO:0000313" key="2">
    <source>
        <dbReference type="Proteomes" id="UP000326289"/>
    </source>
</evidence>
<dbReference type="Proteomes" id="UP000326289">
    <property type="component" value="Unassembled WGS sequence"/>
</dbReference>
<organism evidence="1 2">
    <name type="scientific">Aspergillus minisclerotigenes</name>
    <dbReference type="NCBI Taxonomy" id="656917"/>
    <lineage>
        <taxon>Eukaryota</taxon>
        <taxon>Fungi</taxon>
        <taxon>Dikarya</taxon>
        <taxon>Ascomycota</taxon>
        <taxon>Pezizomycotina</taxon>
        <taxon>Eurotiomycetes</taxon>
        <taxon>Eurotiomycetidae</taxon>
        <taxon>Eurotiales</taxon>
        <taxon>Aspergillaceae</taxon>
        <taxon>Aspergillus</taxon>
        <taxon>Aspergillus subgen. Circumdati</taxon>
    </lineage>
</organism>
<sequence>MSIKYLITGAAGGLGGQVLEYFASFIPLSEFAAASSKPENKSCFDNRLVNKFVHQGPAANGGKHLRLVEVGIVKPP</sequence>
<dbReference type="EMBL" id="ML732910">
    <property type="protein sequence ID" value="KAB8267267.1"/>
    <property type="molecule type" value="Genomic_DNA"/>
</dbReference>
<name>A0A5N6IM18_9EURO</name>
<dbReference type="AlphaFoldDB" id="A0A5N6IM18"/>
<proteinExistence type="predicted"/>
<reference evidence="1 2" key="1">
    <citation type="submission" date="2019-04" db="EMBL/GenBank/DDBJ databases">
        <title>Fungal friends and foes A comparative genomics study of 23 Aspergillus species from section Flavi.</title>
        <authorList>
            <consortium name="DOE Joint Genome Institute"/>
            <person name="Kjaerbolling I."/>
            <person name="Vesth T.C."/>
            <person name="Frisvad J.C."/>
            <person name="Nybo J.L."/>
            <person name="Theobald S."/>
            <person name="Kildgaard S."/>
            <person name="Petersen T.I."/>
            <person name="Kuo A."/>
            <person name="Sato A."/>
            <person name="Lyhne E.K."/>
            <person name="Kogle M.E."/>
            <person name="Wiebenga A."/>
            <person name="Kun R.S."/>
            <person name="Lubbers R.J."/>
            <person name="Makela M.R."/>
            <person name="Barry K."/>
            <person name="Chovatia M."/>
            <person name="Clum A."/>
            <person name="Daum C."/>
            <person name="Haridas S."/>
            <person name="He G."/>
            <person name="LaButti K."/>
            <person name="Lipzen A."/>
            <person name="Mondo S."/>
            <person name="Pangilinan J."/>
            <person name="Riley R."/>
            <person name="Salamov A."/>
            <person name="Simmons B.A."/>
            <person name="Magnuson J.K."/>
            <person name="Henrissat B."/>
            <person name="Mortensen U.H."/>
            <person name="Larsen T.O."/>
            <person name="De vries R.P."/>
            <person name="Grigoriev I.V."/>
            <person name="Machida M."/>
            <person name="Baker S.E."/>
            <person name="Andersen M.R."/>
        </authorList>
    </citation>
    <scope>NUCLEOTIDE SEQUENCE [LARGE SCALE GENOMIC DNA]</scope>
    <source>
        <strain evidence="1 2">CBS 117635</strain>
    </source>
</reference>